<dbReference type="EMBL" id="MU274929">
    <property type="protein sequence ID" value="KAI0085706.1"/>
    <property type="molecule type" value="Genomic_DNA"/>
</dbReference>
<reference evidence="1" key="1">
    <citation type="journal article" date="2021" name="Environ. Microbiol.">
        <title>Gene family expansions and transcriptome signatures uncover fungal adaptations to wood decay.</title>
        <authorList>
            <person name="Hage H."/>
            <person name="Miyauchi S."/>
            <person name="Viragh M."/>
            <person name="Drula E."/>
            <person name="Min B."/>
            <person name="Chaduli D."/>
            <person name="Navarro D."/>
            <person name="Favel A."/>
            <person name="Norest M."/>
            <person name="Lesage-Meessen L."/>
            <person name="Balint B."/>
            <person name="Merenyi Z."/>
            <person name="de Eugenio L."/>
            <person name="Morin E."/>
            <person name="Martinez A.T."/>
            <person name="Baldrian P."/>
            <person name="Stursova M."/>
            <person name="Martinez M.J."/>
            <person name="Novotny C."/>
            <person name="Magnuson J.K."/>
            <person name="Spatafora J.W."/>
            <person name="Maurice S."/>
            <person name="Pangilinan J."/>
            <person name="Andreopoulos W."/>
            <person name="LaButti K."/>
            <person name="Hundley H."/>
            <person name="Na H."/>
            <person name="Kuo A."/>
            <person name="Barry K."/>
            <person name="Lipzen A."/>
            <person name="Henrissat B."/>
            <person name="Riley R."/>
            <person name="Ahrendt S."/>
            <person name="Nagy L.G."/>
            <person name="Grigoriev I.V."/>
            <person name="Martin F."/>
            <person name="Rosso M.N."/>
        </authorList>
    </citation>
    <scope>NUCLEOTIDE SEQUENCE</scope>
    <source>
        <strain evidence="1">CBS 384.51</strain>
    </source>
</reference>
<gene>
    <name evidence="1" type="ORF">BDY19DRAFT_896115</name>
</gene>
<accession>A0ACB8TUU4</accession>
<evidence type="ECO:0000313" key="2">
    <source>
        <dbReference type="Proteomes" id="UP001055072"/>
    </source>
</evidence>
<organism evidence="1 2">
    <name type="scientific">Irpex rosettiformis</name>
    <dbReference type="NCBI Taxonomy" id="378272"/>
    <lineage>
        <taxon>Eukaryota</taxon>
        <taxon>Fungi</taxon>
        <taxon>Dikarya</taxon>
        <taxon>Basidiomycota</taxon>
        <taxon>Agaricomycotina</taxon>
        <taxon>Agaricomycetes</taxon>
        <taxon>Polyporales</taxon>
        <taxon>Irpicaceae</taxon>
        <taxon>Irpex</taxon>
    </lineage>
</organism>
<proteinExistence type="predicted"/>
<dbReference type="Proteomes" id="UP001055072">
    <property type="component" value="Unassembled WGS sequence"/>
</dbReference>
<keyword evidence="1" id="KW-0378">Hydrolase</keyword>
<protein>
    <submittedName>
        <fullName evidence="1">Alpha/Beta hydrolase protein</fullName>
    </submittedName>
</protein>
<keyword evidence="2" id="KW-1185">Reference proteome</keyword>
<name>A0ACB8TUU4_9APHY</name>
<comment type="caution">
    <text evidence="1">The sequence shown here is derived from an EMBL/GenBank/DDBJ whole genome shotgun (WGS) entry which is preliminary data.</text>
</comment>
<sequence length="329" mass="36654">MSSYPPPTSQGFAPFTLSSTSDDTDSSTTCQTFYKIYGSLSCTSPPTAGKHPLIIVHGGPGSTHDYVLPLVFLHTKYNIPLVFYDQLGSGESTHLPEKSGELGKAFWTEEVFMDQLDSLVKHLGLETQDDGDKVYDILGHSWGGMLIMRWAARRQPKGLRKLVVSNSPASMELFVEGTLKLRKELPEEVQKALNEHEAAGTTDTPEYHAAEQAFYDRHLCRVKPLPEGLMTSFTKMQQDATVYHIMNGPSEFFVTGTLKPWSIIPDLPLIATPALLLNGRHDEVQESAVRPIFEGLKRVKWVVLEEASHLSFVEVEERYGEVVNGFLRG</sequence>
<evidence type="ECO:0000313" key="1">
    <source>
        <dbReference type="EMBL" id="KAI0085706.1"/>
    </source>
</evidence>